<organism evidence="2 3">
    <name type="scientific">Methyloceanibacter superfactus</name>
    <dbReference type="NCBI Taxonomy" id="1774969"/>
    <lineage>
        <taxon>Bacteria</taxon>
        <taxon>Pseudomonadati</taxon>
        <taxon>Pseudomonadota</taxon>
        <taxon>Alphaproteobacteria</taxon>
        <taxon>Hyphomicrobiales</taxon>
        <taxon>Hyphomicrobiaceae</taxon>
        <taxon>Methyloceanibacter</taxon>
    </lineage>
</organism>
<keyword evidence="1" id="KW-0732">Signal</keyword>
<keyword evidence="3" id="KW-1185">Reference proteome</keyword>
<evidence type="ECO:0000256" key="1">
    <source>
        <dbReference type="SAM" id="SignalP"/>
    </source>
</evidence>
<accession>A0A1E3W1H8</accession>
<reference evidence="2 3" key="1">
    <citation type="journal article" date="2016" name="Environ. Microbiol.">
        <title>New Methyloceanibacter diversity from North Sea sediments includes methanotroph containing solely the soluble methane monooxygenase.</title>
        <authorList>
            <person name="Vekeman B."/>
            <person name="Kerckhof F.M."/>
            <person name="Cremers G."/>
            <person name="de Vos P."/>
            <person name="Vandamme P."/>
            <person name="Boon N."/>
            <person name="Op den Camp H.J."/>
            <person name="Heylen K."/>
        </authorList>
    </citation>
    <scope>NUCLEOTIDE SEQUENCE [LARGE SCALE GENOMIC DNA]</scope>
    <source>
        <strain evidence="2 3">R-67175</strain>
    </source>
</reference>
<feature type="chain" id="PRO_5009138849" description="YARHG domain-containing protein" evidence="1">
    <location>
        <begin position="29"/>
        <end position="153"/>
    </location>
</feature>
<comment type="caution">
    <text evidence="2">The sequence shown here is derived from an EMBL/GenBank/DDBJ whole genome shotgun (WGS) entry which is preliminary data.</text>
</comment>
<feature type="signal peptide" evidence="1">
    <location>
        <begin position="1"/>
        <end position="28"/>
    </location>
</feature>
<name>A0A1E3W1H8_9HYPH</name>
<protein>
    <recommendedName>
        <fullName evidence="4">YARHG domain-containing protein</fullName>
    </recommendedName>
</protein>
<sequence length="153" mass="16203">METIMTKSFITAALAGVFAFGLTTAAFAKTGEFNNMCAEGLAMHKKIETDCAINGEVEGKTYCFGSEQAKADFMKNPKVNLKKAQTFYSKNQANPAGLRPIGKGRCRRFVPGGLRKGPPRAGPSRLFRCGVCGKTGATSGPTSSATISLGREP</sequence>
<proteinExistence type="predicted"/>
<evidence type="ECO:0000313" key="3">
    <source>
        <dbReference type="Proteomes" id="UP000094472"/>
    </source>
</evidence>
<dbReference type="AlphaFoldDB" id="A0A1E3W1H8"/>
<dbReference type="EMBL" id="LPWF01000016">
    <property type="protein sequence ID" value="ODR99664.1"/>
    <property type="molecule type" value="Genomic_DNA"/>
</dbReference>
<evidence type="ECO:0000313" key="2">
    <source>
        <dbReference type="EMBL" id="ODR99664.1"/>
    </source>
</evidence>
<dbReference type="Proteomes" id="UP000094472">
    <property type="component" value="Unassembled WGS sequence"/>
</dbReference>
<gene>
    <name evidence="2" type="ORF">AUC69_08575</name>
</gene>
<evidence type="ECO:0008006" key="4">
    <source>
        <dbReference type="Google" id="ProtNLM"/>
    </source>
</evidence>